<sequence length="313" mass="35241">MTQQSQFGSHWNRKILLSLSILLGTAEGYSAFVAQPAYAAGTQQSAAVYKQFQTYVQQSSTLAKARSYLINHIDEAGLWYATQMTLQLENAQKAELPKYTEKLDPEAVRQAIDAAVRKNGLTYTSLLNNIKDSKIRAVLIEGRDKGYKIRTSEGMYYPVMNYESYKAFKPHIKTDIGTYIDMMAAESNKPSLKEGSIIISWNELLARTLAMEDFVNRYPLSDRLEAVKLALWSKKVNLFIGSGNTPAYDYMEEGAPVIINSELRQAYEAAILTGNGDSELLRALEELLALLDRNNNEFTPDVQKFINTYLDPN</sequence>
<comment type="caution">
    <text evidence="1">The sequence shown here is derived from an EMBL/GenBank/DDBJ whole genome shotgun (WGS) entry which is preliminary data.</text>
</comment>
<dbReference type="Proteomes" id="UP000187412">
    <property type="component" value="Unassembled WGS sequence"/>
</dbReference>
<organism evidence="1 2">
    <name type="scientific">Paenibacillus borealis</name>
    <dbReference type="NCBI Taxonomy" id="160799"/>
    <lineage>
        <taxon>Bacteria</taxon>
        <taxon>Bacillati</taxon>
        <taxon>Bacillota</taxon>
        <taxon>Bacilli</taxon>
        <taxon>Bacillales</taxon>
        <taxon>Paenibacillaceae</taxon>
        <taxon>Paenibacillus</taxon>
    </lineage>
</organism>
<accession>A0ABX3HQC8</accession>
<proteinExistence type="predicted"/>
<reference evidence="1 2" key="1">
    <citation type="submission" date="2016-10" db="EMBL/GenBank/DDBJ databases">
        <title>Paenibacillus species isolates.</title>
        <authorList>
            <person name="Beno S.M."/>
        </authorList>
    </citation>
    <scope>NUCLEOTIDE SEQUENCE [LARGE SCALE GENOMIC DNA]</scope>
    <source>
        <strain evidence="1 2">FSL H7-0744</strain>
    </source>
</reference>
<keyword evidence="2" id="KW-1185">Reference proteome</keyword>
<dbReference type="EMBL" id="MPTB01000003">
    <property type="protein sequence ID" value="OMD52422.1"/>
    <property type="molecule type" value="Genomic_DNA"/>
</dbReference>
<name>A0ABX3HQC8_PAEBO</name>
<protein>
    <submittedName>
        <fullName evidence="1">Uncharacterized protein</fullName>
    </submittedName>
</protein>
<evidence type="ECO:0000313" key="1">
    <source>
        <dbReference type="EMBL" id="OMD52422.1"/>
    </source>
</evidence>
<gene>
    <name evidence="1" type="ORF">BSK56_03155</name>
</gene>
<evidence type="ECO:0000313" key="2">
    <source>
        <dbReference type="Proteomes" id="UP000187412"/>
    </source>
</evidence>
<dbReference type="RefSeq" id="WP_076109279.1">
    <property type="nucleotide sequence ID" value="NZ_MPTB01000003.1"/>
</dbReference>